<dbReference type="Gene3D" id="1.10.260.40">
    <property type="entry name" value="lambda repressor-like DNA-binding domains"/>
    <property type="match status" value="1"/>
</dbReference>
<protein>
    <submittedName>
        <fullName evidence="2">Helix-turn-helix transcriptional regulator</fullName>
    </submittedName>
</protein>
<dbReference type="GO" id="GO:0003677">
    <property type="term" value="F:DNA binding"/>
    <property type="evidence" value="ECO:0007669"/>
    <property type="project" value="InterPro"/>
</dbReference>
<dbReference type="PROSITE" id="PS50943">
    <property type="entry name" value="HTH_CROC1"/>
    <property type="match status" value="1"/>
</dbReference>
<dbReference type="InterPro" id="IPR001387">
    <property type="entry name" value="Cro/C1-type_HTH"/>
</dbReference>
<feature type="domain" description="HTH cro/C1-type" evidence="1">
    <location>
        <begin position="23"/>
        <end position="77"/>
    </location>
</feature>
<proteinExistence type="predicted"/>
<reference evidence="2" key="1">
    <citation type="submission" date="2023-07" db="EMBL/GenBank/DDBJ databases">
        <title>A collection of bacterial strains from the Burkholderia cepacia Research Laboratory and Repository.</title>
        <authorList>
            <person name="Lipuma J."/>
            <person name="Spilker T."/>
            <person name="Caverly L."/>
        </authorList>
    </citation>
    <scope>NUCLEOTIDE SEQUENCE</scope>
    <source>
        <strain evidence="2">AU44979</strain>
    </source>
</reference>
<dbReference type="SMART" id="SM00530">
    <property type="entry name" value="HTH_XRE"/>
    <property type="match status" value="1"/>
</dbReference>
<comment type="caution">
    <text evidence="2">The sequence shown here is derived from an EMBL/GenBank/DDBJ whole genome shotgun (WGS) entry which is preliminary data.</text>
</comment>
<dbReference type="InterPro" id="IPR010982">
    <property type="entry name" value="Lambda_DNA-bd_dom_sf"/>
</dbReference>
<dbReference type="Proteomes" id="UP001172109">
    <property type="component" value="Unassembled WGS sequence"/>
</dbReference>
<evidence type="ECO:0000313" key="3">
    <source>
        <dbReference type="Proteomes" id="UP001172109"/>
    </source>
</evidence>
<dbReference type="EMBL" id="JAUJQS010000021">
    <property type="protein sequence ID" value="MDN7567857.1"/>
    <property type="molecule type" value="Genomic_DNA"/>
</dbReference>
<accession>A0AAP4VJC3</accession>
<gene>
    <name evidence="2" type="ORF">QZM56_25435</name>
</gene>
<dbReference type="Pfam" id="PF01381">
    <property type="entry name" value="HTH_3"/>
    <property type="match status" value="1"/>
</dbReference>
<dbReference type="AlphaFoldDB" id="A0AAP4VJC3"/>
<dbReference type="SUPFAM" id="SSF47413">
    <property type="entry name" value="lambda repressor-like DNA-binding domains"/>
    <property type="match status" value="1"/>
</dbReference>
<name>A0AAP4VJC3_9BURK</name>
<evidence type="ECO:0000313" key="2">
    <source>
        <dbReference type="EMBL" id="MDN7567857.1"/>
    </source>
</evidence>
<organism evidence="2 3">
    <name type="scientific">Burkholderia contaminans</name>
    <dbReference type="NCBI Taxonomy" id="488447"/>
    <lineage>
        <taxon>Bacteria</taxon>
        <taxon>Pseudomonadati</taxon>
        <taxon>Pseudomonadota</taxon>
        <taxon>Betaproteobacteria</taxon>
        <taxon>Burkholderiales</taxon>
        <taxon>Burkholderiaceae</taxon>
        <taxon>Burkholderia</taxon>
        <taxon>Burkholderia cepacia complex</taxon>
    </lineage>
</organism>
<dbReference type="RefSeq" id="WP_175843855.1">
    <property type="nucleotide sequence ID" value="NZ_CADEVJ010000009.1"/>
</dbReference>
<evidence type="ECO:0000259" key="1">
    <source>
        <dbReference type="PROSITE" id="PS50943"/>
    </source>
</evidence>
<dbReference type="CDD" id="cd00093">
    <property type="entry name" value="HTH_XRE"/>
    <property type="match status" value="1"/>
</dbReference>
<sequence length="121" mass="12802">MQEKSTLTPAPVVSYSALVGKLLVQRREQIGLKQGELAAALGMSQSAYSRLESGESVLNISQLRRVCALLHTTSAEVLQEADAYEARLVSEGVEVITEKPLNPAAIAIGLGLLAALLLSSK</sequence>